<keyword evidence="4" id="KW-0418">Kinase</keyword>
<keyword evidence="6" id="KW-1133">Transmembrane helix</keyword>
<feature type="transmembrane region" description="Helical" evidence="6">
    <location>
        <begin position="188"/>
        <end position="206"/>
    </location>
</feature>
<feature type="transmembrane region" description="Helical" evidence="6">
    <location>
        <begin position="140"/>
        <end position="167"/>
    </location>
</feature>
<dbReference type="InterPro" id="IPR004358">
    <property type="entry name" value="Sig_transdc_His_kin-like_C"/>
</dbReference>
<comment type="catalytic activity">
    <reaction evidence="1">
        <text>ATP + protein L-histidine = ADP + protein N-phospho-L-histidine.</text>
        <dbReference type="EC" id="2.7.13.3"/>
    </reaction>
</comment>
<evidence type="ECO:0000313" key="9">
    <source>
        <dbReference type="Proteomes" id="UP000287188"/>
    </source>
</evidence>
<feature type="transmembrane region" description="Helical" evidence="6">
    <location>
        <begin position="116"/>
        <end position="134"/>
    </location>
</feature>
<dbReference type="SMART" id="SM00387">
    <property type="entry name" value="HATPase_c"/>
    <property type="match status" value="1"/>
</dbReference>
<keyword evidence="3" id="KW-0808">Transferase</keyword>
<dbReference type="RefSeq" id="WP_161977624.1">
    <property type="nucleotide sequence ID" value="NZ_BIFS01000001.1"/>
</dbReference>
<dbReference type="PRINTS" id="PR00344">
    <property type="entry name" value="BCTRLSENSOR"/>
</dbReference>
<dbReference type="EC" id="2.7.13.3" evidence="2"/>
<feature type="transmembrane region" description="Helical" evidence="6">
    <location>
        <begin position="212"/>
        <end position="230"/>
    </location>
</feature>
<proteinExistence type="predicted"/>
<evidence type="ECO:0000256" key="1">
    <source>
        <dbReference type="ARBA" id="ARBA00000085"/>
    </source>
</evidence>
<reference evidence="9" key="1">
    <citation type="submission" date="2018-12" db="EMBL/GenBank/DDBJ databases">
        <title>Tengunoibacter tsumagoiensis gen. nov., sp. nov., Dictyobacter kobayashii sp. nov., D. alpinus sp. nov., and D. joshuensis sp. nov. and description of Dictyobacteraceae fam. nov. within the order Ktedonobacterales isolated from Tengu-no-mugimeshi.</title>
        <authorList>
            <person name="Wang C.M."/>
            <person name="Zheng Y."/>
            <person name="Sakai Y."/>
            <person name="Toyoda A."/>
            <person name="Minakuchi Y."/>
            <person name="Abe K."/>
            <person name="Yokota A."/>
            <person name="Yabe S."/>
        </authorList>
    </citation>
    <scope>NUCLEOTIDE SEQUENCE [LARGE SCALE GENOMIC DNA]</scope>
    <source>
        <strain evidence="9">Uno11</strain>
    </source>
</reference>
<dbReference type="EMBL" id="BIFS01000001">
    <property type="protein sequence ID" value="GCE21213.1"/>
    <property type="molecule type" value="Genomic_DNA"/>
</dbReference>
<organism evidence="8 9">
    <name type="scientific">Dictyobacter kobayashii</name>
    <dbReference type="NCBI Taxonomy" id="2014872"/>
    <lineage>
        <taxon>Bacteria</taxon>
        <taxon>Bacillati</taxon>
        <taxon>Chloroflexota</taxon>
        <taxon>Ktedonobacteria</taxon>
        <taxon>Ktedonobacterales</taxon>
        <taxon>Dictyobacteraceae</taxon>
        <taxon>Dictyobacter</taxon>
    </lineage>
</organism>
<name>A0A402APX3_9CHLR</name>
<dbReference type="Gene3D" id="3.30.565.10">
    <property type="entry name" value="Histidine kinase-like ATPase, C-terminal domain"/>
    <property type="match status" value="1"/>
</dbReference>
<accession>A0A402APX3</accession>
<keyword evidence="6" id="KW-0812">Transmembrane</keyword>
<dbReference type="CDD" id="cd16917">
    <property type="entry name" value="HATPase_UhpB-NarQ-NarX-like"/>
    <property type="match status" value="1"/>
</dbReference>
<gene>
    <name evidence="8" type="ORF">KDK_50130</name>
</gene>
<dbReference type="InterPro" id="IPR005467">
    <property type="entry name" value="His_kinase_dom"/>
</dbReference>
<dbReference type="PANTHER" id="PTHR24421">
    <property type="entry name" value="NITRATE/NITRITE SENSOR PROTEIN NARX-RELATED"/>
    <property type="match status" value="1"/>
</dbReference>
<keyword evidence="5" id="KW-0902">Two-component regulatory system</keyword>
<evidence type="ECO:0000256" key="5">
    <source>
        <dbReference type="ARBA" id="ARBA00023012"/>
    </source>
</evidence>
<dbReference type="SUPFAM" id="SSF55874">
    <property type="entry name" value="ATPase domain of HSP90 chaperone/DNA topoisomerase II/histidine kinase"/>
    <property type="match status" value="1"/>
</dbReference>
<keyword evidence="9" id="KW-1185">Reference proteome</keyword>
<dbReference type="AlphaFoldDB" id="A0A402APX3"/>
<comment type="caution">
    <text evidence="8">The sequence shown here is derived from an EMBL/GenBank/DDBJ whole genome shotgun (WGS) entry which is preliminary data.</text>
</comment>
<dbReference type="GO" id="GO:0000160">
    <property type="term" value="P:phosphorelay signal transduction system"/>
    <property type="evidence" value="ECO:0007669"/>
    <property type="project" value="UniProtKB-KW"/>
</dbReference>
<dbReference type="Pfam" id="PF02518">
    <property type="entry name" value="HATPase_c"/>
    <property type="match status" value="1"/>
</dbReference>
<evidence type="ECO:0000259" key="7">
    <source>
        <dbReference type="PROSITE" id="PS50109"/>
    </source>
</evidence>
<protein>
    <recommendedName>
        <fullName evidence="2">histidine kinase</fullName>
        <ecNumber evidence="2">2.7.13.3</ecNumber>
    </recommendedName>
</protein>
<evidence type="ECO:0000256" key="4">
    <source>
        <dbReference type="ARBA" id="ARBA00022777"/>
    </source>
</evidence>
<feature type="transmembrane region" description="Helical" evidence="6">
    <location>
        <begin position="269"/>
        <end position="288"/>
    </location>
</feature>
<evidence type="ECO:0000256" key="3">
    <source>
        <dbReference type="ARBA" id="ARBA00022679"/>
    </source>
</evidence>
<feature type="transmembrane region" description="Helical" evidence="6">
    <location>
        <begin position="294"/>
        <end position="314"/>
    </location>
</feature>
<evidence type="ECO:0000256" key="2">
    <source>
        <dbReference type="ARBA" id="ARBA00012438"/>
    </source>
</evidence>
<dbReference type="Proteomes" id="UP000287188">
    <property type="component" value="Unassembled WGS sequence"/>
</dbReference>
<dbReference type="InterPro" id="IPR003594">
    <property type="entry name" value="HATPase_dom"/>
</dbReference>
<evidence type="ECO:0000256" key="6">
    <source>
        <dbReference type="SAM" id="Phobius"/>
    </source>
</evidence>
<sequence>MVQEALANIARHARAHAIWVTLQQQERVLLLEIRDDGQGFDPATVQRGMGLVNLSERAAALNGTLTLESQPGAGTSISVRIPLLSPPEEQAQQQQQILIVKRDIARVYSGVQTGELYAWMTIALMIIGLSFYSFGSTIIFILLVIFGICATATGFLQANSALTRVVFYRGVQDLEVQDLRIRLRGWRFWALRLAALVIWYLTQAFNGLQYQSVAWLLIVLACLFLVLFSVERISTARQRKAYYALLPAAQAQWEIAHMQATLRMRFKRWLLGLGFYLLFTVSMHSVLWPPRAPLQILDYAVGIVLLIWGGLILLETRYFQREMLPLAQLDQVSDADIKLRSG</sequence>
<dbReference type="GO" id="GO:0004673">
    <property type="term" value="F:protein histidine kinase activity"/>
    <property type="evidence" value="ECO:0007669"/>
    <property type="project" value="UniProtKB-EC"/>
</dbReference>
<evidence type="ECO:0000313" key="8">
    <source>
        <dbReference type="EMBL" id="GCE21213.1"/>
    </source>
</evidence>
<dbReference type="InterPro" id="IPR036890">
    <property type="entry name" value="HATPase_C_sf"/>
</dbReference>
<feature type="domain" description="Histidine kinase" evidence="7">
    <location>
        <begin position="1"/>
        <end position="85"/>
    </location>
</feature>
<keyword evidence="6" id="KW-0472">Membrane</keyword>
<dbReference type="InterPro" id="IPR050482">
    <property type="entry name" value="Sensor_HK_TwoCompSys"/>
</dbReference>
<dbReference type="PROSITE" id="PS50109">
    <property type="entry name" value="HIS_KIN"/>
    <property type="match status" value="1"/>
</dbReference>